<evidence type="ECO:0000256" key="8">
    <source>
        <dbReference type="SAM" id="SignalP"/>
    </source>
</evidence>
<dbReference type="Gene3D" id="3.40.190.10">
    <property type="entry name" value="Periplasmic binding protein-like II"/>
    <property type="match status" value="2"/>
</dbReference>
<evidence type="ECO:0000313" key="11">
    <source>
        <dbReference type="Proteomes" id="UP000575985"/>
    </source>
</evidence>
<organism evidence="10 11">
    <name type="scientific">Streptomonospora nanhaiensis</name>
    <dbReference type="NCBI Taxonomy" id="1323731"/>
    <lineage>
        <taxon>Bacteria</taxon>
        <taxon>Bacillati</taxon>
        <taxon>Actinomycetota</taxon>
        <taxon>Actinomycetes</taxon>
        <taxon>Streptosporangiales</taxon>
        <taxon>Nocardiopsidaceae</taxon>
        <taxon>Streptomonospora</taxon>
    </lineage>
</organism>
<accession>A0A853BN51</accession>
<dbReference type="EMBL" id="JACCFO010000001">
    <property type="protein sequence ID" value="NYI95951.1"/>
    <property type="molecule type" value="Genomic_DNA"/>
</dbReference>
<dbReference type="RefSeq" id="WP_179767396.1">
    <property type="nucleotide sequence ID" value="NZ_JACCFO010000001.1"/>
</dbReference>
<sequence length="341" mass="35250">MNRTFAALALTAALAATAGCGGGAQSGADDISEVTLRVGDQIAGAEPLLEAAGELEDVPYRIEWSTFTSGPPLLEAVHAGAVDIGQVGNTPPVFAAAAGSDIRIVAAFDAAPTASSIIVPAGSPIREPADLAGASIAVAKGSSAHGHLLGVLTDEGLSFDDVDVNYVQPSDALASFSEGGVDAWAVWDPYVSQAEDRTGARILVDAEGYVNTYTFQVANTAALEDPALAAALEDYVRRIHRAVLWSRENPREYAEVWSEHSGLPVEVTEQAARRRDPVPRLIDDELVAAEQALADSFADAGEIPESPRIADFVDDRFNGIVPEAPGAGPGAGEEPAAAGGR</sequence>
<dbReference type="GO" id="GO:0042597">
    <property type="term" value="C:periplasmic space"/>
    <property type="evidence" value="ECO:0007669"/>
    <property type="project" value="UniProtKB-SubCell"/>
</dbReference>
<evidence type="ECO:0000313" key="10">
    <source>
        <dbReference type="EMBL" id="NYI95951.1"/>
    </source>
</evidence>
<feature type="region of interest" description="Disordered" evidence="7">
    <location>
        <begin position="320"/>
        <end position="341"/>
    </location>
</feature>
<comment type="similarity">
    <text evidence="2">Belongs to the bacterial solute-binding protein SsuA/TauA family.</text>
</comment>
<name>A0A853BN51_9ACTN</name>
<evidence type="ECO:0000256" key="6">
    <source>
        <dbReference type="ARBA" id="ARBA00070228"/>
    </source>
</evidence>
<feature type="domain" description="Solute-binding protein family 3/N-terminal" evidence="9">
    <location>
        <begin position="35"/>
        <end position="256"/>
    </location>
</feature>
<keyword evidence="11" id="KW-1185">Reference proteome</keyword>
<dbReference type="AlphaFoldDB" id="A0A853BN51"/>
<dbReference type="InterPro" id="IPR001638">
    <property type="entry name" value="Solute-binding_3/MltF_N"/>
</dbReference>
<dbReference type="FunFam" id="3.40.190.10:FF:000050">
    <property type="entry name" value="Sulfonate ABC transporter substrate-binding protein"/>
    <property type="match status" value="1"/>
</dbReference>
<dbReference type="PANTHER" id="PTHR30024:SF48">
    <property type="entry name" value="ABC TRANSPORTER SUBSTRATE-BINDING PROTEIN"/>
    <property type="match status" value="1"/>
</dbReference>
<evidence type="ECO:0000256" key="7">
    <source>
        <dbReference type="SAM" id="MobiDB-lite"/>
    </source>
</evidence>
<dbReference type="NCBIfam" id="TIGR01728">
    <property type="entry name" value="SsuA_fam"/>
    <property type="match status" value="1"/>
</dbReference>
<evidence type="ECO:0000256" key="2">
    <source>
        <dbReference type="ARBA" id="ARBA00010742"/>
    </source>
</evidence>
<feature type="signal peptide" evidence="8">
    <location>
        <begin position="1"/>
        <end position="18"/>
    </location>
</feature>
<dbReference type="GO" id="GO:0016020">
    <property type="term" value="C:membrane"/>
    <property type="evidence" value="ECO:0007669"/>
    <property type="project" value="InterPro"/>
</dbReference>
<evidence type="ECO:0000256" key="1">
    <source>
        <dbReference type="ARBA" id="ARBA00004418"/>
    </source>
</evidence>
<comment type="subcellular location">
    <subcellularLocation>
        <location evidence="1">Periplasm</location>
    </subcellularLocation>
</comment>
<evidence type="ECO:0000256" key="3">
    <source>
        <dbReference type="ARBA" id="ARBA00022448"/>
    </source>
</evidence>
<evidence type="ECO:0000256" key="5">
    <source>
        <dbReference type="ARBA" id="ARBA00055538"/>
    </source>
</evidence>
<feature type="compositionally biased region" description="Low complexity" evidence="7">
    <location>
        <begin position="322"/>
        <end position="341"/>
    </location>
</feature>
<dbReference type="SUPFAM" id="SSF53850">
    <property type="entry name" value="Periplasmic binding protein-like II"/>
    <property type="match status" value="1"/>
</dbReference>
<comment type="caution">
    <text evidence="10">The sequence shown here is derived from an EMBL/GenBank/DDBJ whole genome shotgun (WGS) entry which is preliminary data.</text>
</comment>
<protein>
    <recommendedName>
        <fullName evidence="6">Putative aliphatic sulfonates-binding protein</fullName>
    </recommendedName>
</protein>
<evidence type="ECO:0000259" key="9">
    <source>
        <dbReference type="SMART" id="SM00062"/>
    </source>
</evidence>
<feature type="chain" id="PRO_5038495164" description="Putative aliphatic sulfonates-binding protein" evidence="8">
    <location>
        <begin position="19"/>
        <end position="341"/>
    </location>
</feature>
<dbReference type="CDD" id="cd13558">
    <property type="entry name" value="PBP2_SsuA_like_2"/>
    <property type="match status" value="1"/>
</dbReference>
<keyword evidence="3" id="KW-0813">Transport</keyword>
<dbReference type="GO" id="GO:0042626">
    <property type="term" value="F:ATPase-coupled transmembrane transporter activity"/>
    <property type="evidence" value="ECO:0007669"/>
    <property type="project" value="InterPro"/>
</dbReference>
<keyword evidence="4 8" id="KW-0732">Signal</keyword>
<dbReference type="SMART" id="SM00062">
    <property type="entry name" value="PBPb"/>
    <property type="match status" value="1"/>
</dbReference>
<evidence type="ECO:0000256" key="4">
    <source>
        <dbReference type="ARBA" id="ARBA00022729"/>
    </source>
</evidence>
<dbReference type="PANTHER" id="PTHR30024">
    <property type="entry name" value="ALIPHATIC SULFONATES-BINDING PROTEIN-RELATED"/>
    <property type="match status" value="1"/>
</dbReference>
<gene>
    <name evidence="10" type="ORF">HNR12_002228</name>
</gene>
<dbReference type="PROSITE" id="PS51257">
    <property type="entry name" value="PROKAR_LIPOPROTEIN"/>
    <property type="match status" value="1"/>
</dbReference>
<dbReference type="InterPro" id="IPR015168">
    <property type="entry name" value="SsuA/THI5"/>
</dbReference>
<dbReference type="Proteomes" id="UP000575985">
    <property type="component" value="Unassembled WGS sequence"/>
</dbReference>
<dbReference type="InterPro" id="IPR010067">
    <property type="entry name" value="ABC_SsuA_sub-bd"/>
</dbReference>
<dbReference type="Pfam" id="PF09084">
    <property type="entry name" value="NMT1"/>
    <property type="match status" value="1"/>
</dbReference>
<proteinExistence type="inferred from homology"/>
<reference evidence="10 11" key="1">
    <citation type="submission" date="2020-07" db="EMBL/GenBank/DDBJ databases">
        <title>Sequencing the genomes of 1000 actinobacteria strains.</title>
        <authorList>
            <person name="Klenk H.-P."/>
        </authorList>
    </citation>
    <scope>NUCLEOTIDE SEQUENCE [LARGE SCALE GENOMIC DNA]</scope>
    <source>
        <strain evidence="10 11">DSM 45927</strain>
    </source>
</reference>
<comment type="function">
    <text evidence="5">Part of a binding-protein-dependent transport system for aliphatic sulfonates. Putative binding protein.</text>
</comment>